<feature type="domain" description="Polycystin" evidence="15">
    <location>
        <begin position="1326"/>
        <end position="1498"/>
    </location>
</feature>
<evidence type="ECO:0000256" key="11">
    <source>
        <dbReference type="SAM" id="MobiDB-lite"/>
    </source>
</evidence>
<dbReference type="Gene3D" id="1.10.287.70">
    <property type="match status" value="1"/>
</dbReference>
<dbReference type="PROSITE" id="PS50088">
    <property type="entry name" value="ANK_REPEAT"/>
    <property type="match status" value="3"/>
</dbReference>
<dbReference type="CDD" id="cd00200">
    <property type="entry name" value="WD40"/>
    <property type="match status" value="2"/>
</dbReference>
<dbReference type="GO" id="GO:0016020">
    <property type="term" value="C:membrane"/>
    <property type="evidence" value="ECO:0007669"/>
    <property type="project" value="UniProtKB-SubCell"/>
</dbReference>
<feature type="compositionally biased region" description="Polar residues" evidence="11">
    <location>
        <begin position="41"/>
        <end position="50"/>
    </location>
</feature>
<dbReference type="SMART" id="SM00248">
    <property type="entry name" value="ANK"/>
    <property type="match status" value="6"/>
</dbReference>
<dbReference type="PROSITE" id="PS50297">
    <property type="entry name" value="ANK_REP_REGION"/>
    <property type="match status" value="3"/>
</dbReference>
<feature type="repeat" description="WD" evidence="10">
    <location>
        <begin position="508"/>
        <end position="539"/>
    </location>
</feature>
<keyword evidence="3" id="KW-0963">Cytoplasm</keyword>
<dbReference type="EMBL" id="MDYQ01000023">
    <property type="protein sequence ID" value="PRP87089.1"/>
    <property type="molecule type" value="Genomic_DNA"/>
</dbReference>
<feature type="region of interest" description="Disordered" evidence="11">
    <location>
        <begin position="72"/>
        <end position="91"/>
    </location>
</feature>
<feature type="domain" description="Pyrrolo-quinoline quinone repeat" evidence="14">
    <location>
        <begin position="280"/>
        <end position="505"/>
    </location>
</feature>
<dbReference type="Pfam" id="PF20519">
    <property type="entry name" value="Polycystin_dom"/>
    <property type="match status" value="1"/>
</dbReference>
<dbReference type="PROSITE" id="PS00678">
    <property type="entry name" value="WD_REPEATS_1"/>
    <property type="match status" value="2"/>
</dbReference>
<protein>
    <submittedName>
        <fullName evidence="16">NB-ARC domain-containing protein</fullName>
    </submittedName>
</protein>
<feature type="transmembrane region" description="Helical" evidence="12">
    <location>
        <begin position="1652"/>
        <end position="1672"/>
    </location>
</feature>
<dbReference type="Pfam" id="PF00023">
    <property type="entry name" value="Ank"/>
    <property type="match status" value="1"/>
</dbReference>
<feature type="region of interest" description="Disordered" evidence="11">
    <location>
        <begin position="41"/>
        <end position="61"/>
    </location>
</feature>
<dbReference type="GO" id="GO:0043161">
    <property type="term" value="P:proteasome-mediated ubiquitin-dependent protein catabolic process"/>
    <property type="evidence" value="ECO:0007669"/>
    <property type="project" value="TreeGrafter"/>
</dbReference>
<reference evidence="16 17" key="1">
    <citation type="journal article" date="2018" name="Genome Biol. Evol.">
        <title>Multiple Roots of Fruiting Body Formation in Amoebozoa.</title>
        <authorList>
            <person name="Hillmann F."/>
            <person name="Forbes G."/>
            <person name="Novohradska S."/>
            <person name="Ferling I."/>
            <person name="Riege K."/>
            <person name="Groth M."/>
            <person name="Westermann M."/>
            <person name="Marz M."/>
            <person name="Spaller T."/>
            <person name="Winckler T."/>
            <person name="Schaap P."/>
            <person name="Glockner G."/>
        </authorList>
    </citation>
    <scope>NUCLEOTIDE SEQUENCE [LARGE SCALE GENOMIC DNA]</scope>
    <source>
        <strain evidence="16 17">Jena</strain>
    </source>
</reference>
<dbReference type="Pfam" id="PF13360">
    <property type="entry name" value="PQQ_2"/>
    <property type="match status" value="1"/>
</dbReference>
<keyword evidence="7 12" id="KW-1133">Transmembrane helix</keyword>
<dbReference type="InParanoid" id="A0A2P6NSZ5"/>
<dbReference type="InterPro" id="IPR013122">
    <property type="entry name" value="PKD1_2_channel"/>
</dbReference>
<dbReference type="InterPro" id="IPR019775">
    <property type="entry name" value="WD40_repeat_CS"/>
</dbReference>
<keyword evidence="8 12" id="KW-0472">Membrane</keyword>
<name>A0A2P6NSZ5_9EUKA</name>
<dbReference type="InterPro" id="IPR015943">
    <property type="entry name" value="WD40/YVTN_repeat-like_dom_sf"/>
</dbReference>
<feature type="repeat" description="WD" evidence="10">
    <location>
        <begin position="253"/>
        <end position="292"/>
    </location>
</feature>
<dbReference type="PANTHER" id="PTHR19849:SF0">
    <property type="entry name" value="PHOSPHOLIPASE A-2-ACTIVATING PROTEIN"/>
    <property type="match status" value="1"/>
</dbReference>
<evidence type="ECO:0000256" key="6">
    <source>
        <dbReference type="ARBA" id="ARBA00022737"/>
    </source>
</evidence>
<dbReference type="SUPFAM" id="SSF48403">
    <property type="entry name" value="Ankyrin repeat"/>
    <property type="match status" value="1"/>
</dbReference>
<feature type="transmembrane region" description="Helical" evidence="12">
    <location>
        <begin position="1542"/>
        <end position="1558"/>
    </location>
</feature>
<evidence type="ECO:0000256" key="5">
    <source>
        <dbReference type="ARBA" id="ARBA00022692"/>
    </source>
</evidence>
<evidence type="ECO:0000259" key="13">
    <source>
        <dbReference type="Pfam" id="PF08016"/>
    </source>
</evidence>
<dbReference type="InterPro" id="IPR046791">
    <property type="entry name" value="Polycystin_dom"/>
</dbReference>
<keyword evidence="4 10" id="KW-0853">WD repeat</keyword>
<dbReference type="Gene3D" id="2.130.10.10">
    <property type="entry name" value="YVTN repeat-like/Quinoprotein amine dehydrogenase"/>
    <property type="match status" value="5"/>
</dbReference>
<feature type="transmembrane region" description="Helical" evidence="12">
    <location>
        <begin position="1278"/>
        <end position="1298"/>
    </location>
</feature>
<feature type="repeat" description="WD" evidence="10">
    <location>
        <begin position="638"/>
        <end position="678"/>
    </location>
</feature>
<dbReference type="GO" id="GO:0010992">
    <property type="term" value="P:ubiquitin recycling"/>
    <property type="evidence" value="ECO:0007669"/>
    <property type="project" value="TreeGrafter"/>
</dbReference>
<dbReference type="STRING" id="1890364.A0A2P6NSZ5"/>
<organism evidence="16 17">
    <name type="scientific">Planoprotostelium fungivorum</name>
    <dbReference type="NCBI Taxonomy" id="1890364"/>
    <lineage>
        <taxon>Eukaryota</taxon>
        <taxon>Amoebozoa</taxon>
        <taxon>Evosea</taxon>
        <taxon>Variosea</taxon>
        <taxon>Cavosteliida</taxon>
        <taxon>Cavosteliaceae</taxon>
        <taxon>Planoprotostelium</taxon>
    </lineage>
</organism>
<dbReference type="PRINTS" id="PR00320">
    <property type="entry name" value="GPROTEINBRPT"/>
</dbReference>
<dbReference type="Pfam" id="PF08016">
    <property type="entry name" value="PKD_channel"/>
    <property type="match status" value="1"/>
</dbReference>
<dbReference type="SUPFAM" id="SSF50978">
    <property type="entry name" value="WD40 repeat-like"/>
    <property type="match status" value="2"/>
</dbReference>
<dbReference type="InterPro" id="IPR001680">
    <property type="entry name" value="WD40_rpt"/>
</dbReference>
<dbReference type="GO" id="GO:0005634">
    <property type="term" value="C:nucleus"/>
    <property type="evidence" value="ECO:0007669"/>
    <property type="project" value="TreeGrafter"/>
</dbReference>
<keyword evidence="17" id="KW-1185">Reference proteome</keyword>
<dbReference type="Pfam" id="PF12796">
    <property type="entry name" value="Ank_2"/>
    <property type="match status" value="1"/>
</dbReference>
<dbReference type="InterPro" id="IPR036322">
    <property type="entry name" value="WD40_repeat_dom_sf"/>
</dbReference>
<evidence type="ECO:0000256" key="8">
    <source>
        <dbReference type="ARBA" id="ARBA00023136"/>
    </source>
</evidence>
<dbReference type="GO" id="GO:0043130">
    <property type="term" value="F:ubiquitin binding"/>
    <property type="evidence" value="ECO:0007669"/>
    <property type="project" value="TreeGrafter"/>
</dbReference>
<dbReference type="PROSITE" id="PS50294">
    <property type="entry name" value="WD_REPEATS_REGION"/>
    <property type="match status" value="6"/>
</dbReference>
<feature type="repeat" description="WD" evidence="10">
    <location>
        <begin position="879"/>
        <end position="918"/>
    </location>
</feature>
<accession>A0A2P6NSZ5</accession>
<evidence type="ECO:0000256" key="1">
    <source>
        <dbReference type="ARBA" id="ARBA00004141"/>
    </source>
</evidence>
<keyword evidence="9" id="KW-0040">ANK repeat</keyword>
<evidence type="ECO:0000256" key="7">
    <source>
        <dbReference type="ARBA" id="ARBA00022989"/>
    </source>
</evidence>
<evidence type="ECO:0000256" key="12">
    <source>
        <dbReference type="SAM" id="Phobius"/>
    </source>
</evidence>
<proteinExistence type="inferred from homology"/>
<evidence type="ECO:0000313" key="16">
    <source>
        <dbReference type="EMBL" id="PRP87089.1"/>
    </source>
</evidence>
<dbReference type="InterPro" id="IPR036047">
    <property type="entry name" value="F-box-like_dom_sf"/>
</dbReference>
<dbReference type="SUPFAM" id="SSF81383">
    <property type="entry name" value="F-box domain"/>
    <property type="match status" value="1"/>
</dbReference>
<feature type="transmembrane region" description="Helical" evidence="12">
    <location>
        <begin position="1709"/>
        <end position="1733"/>
    </location>
</feature>
<keyword evidence="5 12" id="KW-0812">Transmembrane</keyword>
<evidence type="ECO:0000259" key="15">
    <source>
        <dbReference type="Pfam" id="PF20519"/>
    </source>
</evidence>
<keyword evidence="6" id="KW-0677">Repeat</keyword>
<sequence>MDHPSATPPVDVEGKDPEVSIAKQETDGLAAIDAVNDSTVTQTVEENNNIPTPPPPPSQKGEMVMVSPMVTPRKSQSIGSENKKIENDQTPHPAEIYHPSRPDLPQPLWVAIFLHLESPSIARCKRACHHWCAIINQHPEVEWKGFKKMKKHKDISLSVGLKEMILKSRYQQAKKKSSQTQIELSLMRKIEFPKELKKFEQKYGLCLKVLEGHNNAVHLLKYDNGFVYSASSEENEIRCWKAAGSSARPACRFIGHTAGITVVKIRNNILYSGSLDTSVRLWDVTSGKQIQCLTPHVKGVSCIKTLADGTLLTGAYDGKICRWNVKTGLVISKFHIHSDPVTSLQLWGEEHFYSFSEDETLRKWNLTAPDETSVIKSVITAGDESVLQNSISTFRVKRDKVIYGTLSGVVVLIEAASGKIIRSVRAHTSPIVTLKVKRESIYVTCEDGTYSIWDINSLSLLHRIEAPSNDESSTVHLLQVVGNESVYTSNGKNIYRFDLKTGRMQQSFIGHTSCVVSLKADHKGSVLISGGSLGTMRIWTESVAKATALQDVVLKGHTGTYGFVTNVMVSGDHLISISNDGTARSWSLTNGTGLQVFKGQSGDITSMAIQDGGFLFTGSSDRTIIKWNVEDGTSMLTLKGHTKGVTCLCLFQDQFLFSGSADHTVRKWNLQSGKMIQVMNGHKEKVTCFAALGSAKLISGSSDKRVIVWSAPRGESLHVMVGHNAKINDVKVADDAKLVFSCADDKTIRIWNPESGICLHVIRAHSKVVQCLQYFKSNLFAGSYDSTISLNKLDLNKLKSSKGETPQPQRMMLVKRSGGSFHKKDIQDTDNCRHFRGHNAAVMCLSLDPLDKEGRIYSGSEDGTIKGWNIKDSSSFLTFTGHSKRINKILISNETIVSASNDQSIRVWPIQDSTPTFLAVRYGQLPSLQHLVEQDPQRLFERGYLDRTLLMVATHHGQIPIIHYYMNHSEATRQCWYEANSNGETCLYFALVLSRWQLLKTVMGTLPDISIQHPKEKQLLTEMVAANNFVYLNEFLTSKISYSSISAELVGLAAANDALETVQAFVRHDPNCINHRDTKGRTPLHHAAEKSRHRIMLFLLKHNANLNILDVDGQSPLHLSVNRGHLEAVKTLIERGCVVNCFDKKGQTPIHLAVRNNNTEIVDLLTQQEDLNPNAKDSAGKTAMHYALSDRGAIKSGLIVIDGKRKPDLLIKDNKETSAYVMLLDRITKAKEELTKPKGKAEKKSDREDFLDVADLLHQANGLPSIKAYRQRYMILKFMKTFGVFILFLGLLTTHVFLNTTLGSSSTFYFNSAIKDAYVGDGDNSFSAISSPDSFYEWLKGPMLDQYYDPQALNHTMVVGFPRLTQFRVNVVPTNHCDTSERIITRDSCQDRSFLRYESTQSYGPDDSFTWKTSDGYFKYSDTTGWIVTGGGFIQDFPSNKEEAKGVVERLEDGQWIDGATRVIFLDFTIYTPNLDLFSVVRLVVEFTASGAIIVDHDLVILNLMQFFRVDFYLFLDIIVYIMIIVQTVYDVSKMLKKGNSISAYALALSLVNFRGIFSENSRKFQLFSSMIILRLFAFFSAYNIMQEVQTNSSGFINFHSLAVITNFYKDFSSLVLTLAWLQLLNALQTFPIFGEKVHAILTTLVSPAVQMLVFLFVVVILSFSFAFHAAFGSRVGAFKAPVESFLTLIAFVFGGFETEEIFHISPVVGPVLFILFMSFGGLVLLNIFIAVISEYYSETQEDTKSWELFVDTIIQQEQNSKGNWFSRKFANNQFSRKVVATIMHYIDDNPAAYQPTSDAEMKKDILLKNRAAHSQQTIVYSAKEIEELGFTPFQKEKKELEDLIEMEQESNSHTHTSLVALSRELEALMKVFRQSTEGSAAYRASLDERMSKLQKHIDRMDQKMESSAPRKTHPGWDVVRPQALKIKSFDSAKMMSLLSKK</sequence>
<feature type="repeat" description="ANK" evidence="9">
    <location>
        <begin position="1079"/>
        <end position="1111"/>
    </location>
</feature>
<dbReference type="PANTHER" id="PTHR19849">
    <property type="entry name" value="PHOSPHOLIPASE A-2-ACTIVATING PROTEIN"/>
    <property type="match status" value="1"/>
</dbReference>
<feature type="domain" description="Polycystin cation channel PKD1/PKD2" evidence="13">
    <location>
        <begin position="1570"/>
        <end position="1739"/>
    </location>
</feature>
<feature type="repeat" description="ANK" evidence="9">
    <location>
        <begin position="1145"/>
        <end position="1167"/>
    </location>
</feature>
<comment type="subcellular location">
    <subcellularLocation>
        <location evidence="1">Membrane</location>
        <topology evidence="1">Multi-pass membrane protein</topology>
    </subcellularLocation>
</comment>
<dbReference type="OrthoDB" id="9990676at2759"/>
<evidence type="ECO:0000256" key="4">
    <source>
        <dbReference type="ARBA" id="ARBA00022574"/>
    </source>
</evidence>
<evidence type="ECO:0000256" key="10">
    <source>
        <dbReference type="PROSITE-ProRule" id="PRU00221"/>
    </source>
</evidence>
<feature type="repeat" description="ANK" evidence="9">
    <location>
        <begin position="1112"/>
        <end position="1144"/>
    </location>
</feature>
<feature type="repeat" description="WD" evidence="10">
    <location>
        <begin position="720"/>
        <end position="761"/>
    </location>
</feature>
<dbReference type="SMART" id="SM00320">
    <property type="entry name" value="WD40"/>
    <property type="match status" value="14"/>
</dbReference>
<dbReference type="InterPro" id="IPR002110">
    <property type="entry name" value="Ankyrin_rpt"/>
</dbReference>
<dbReference type="InterPro" id="IPR036770">
    <property type="entry name" value="Ankyrin_rpt-contain_sf"/>
</dbReference>
<gene>
    <name evidence="16" type="ORF">PROFUN_04825</name>
</gene>
<evidence type="ECO:0000256" key="2">
    <source>
        <dbReference type="ARBA" id="ARBA00007200"/>
    </source>
</evidence>
<feature type="transmembrane region" description="Helical" evidence="12">
    <location>
        <begin position="1612"/>
        <end position="1631"/>
    </location>
</feature>
<dbReference type="GO" id="GO:0005737">
    <property type="term" value="C:cytoplasm"/>
    <property type="evidence" value="ECO:0007669"/>
    <property type="project" value="TreeGrafter"/>
</dbReference>
<feature type="repeat" description="WD" evidence="10">
    <location>
        <begin position="597"/>
        <end position="637"/>
    </location>
</feature>
<feature type="repeat" description="WD" evidence="10">
    <location>
        <begin position="835"/>
        <end position="878"/>
    </location>
</feature>
<evidence type="ECO:0000256" key="9">
    <source>
        <dbReference type="PROSITE-ProRule" id="PRU00023"/>
    </source>
</evidence>
<feature type="transmembrane region" description="Helical" evidence="12">
    <location>
        <begin position="1512"/>
        <end position="1530"/>
    </location>
</feature>
<feature type="transmembrane region" description="Helical" evidence="12">
    <location>
        <begin position="1678"/>
        <end position="1697"/>
    </location>
</feature>
<comment type="similarity">
    <text evidence="2">Belongs to the polycystin family.</text>
</comment>
<evidence type="ECO:0000313" key="17">
    <source>
        <dbReference type="Proteomes" id="UP000241769"/>
    </source>
</evidence>
<dbReference type="Pfam" id="PF00400">
    <property type="entry name" value="WD40"/>
    <property type="match status" value="7"/>
</dbReference>
<evidence type="ECO:0000259" key="14">
    <source>
        <dbReference type="Pfam" id="PF13360"/>
    </source>
</evidence>
<evidence type="ECO:0000256" key="3">
    <source>
        <dbReference type="ARBA" id="ARBA00022490"/>
    </source>
</evidence>
<dbReference type="InterPro" id="IPR020472">
    <property type="entry name" value="WD40_PAC1"/>
</dbReference>
<dbReference type="CDD" id="cd09917">
    <property type="entry name" value="F-box_SF"/>
    <property type="match status" value="1"/>
</dbReference>
<dbReference type="Proteomes" id="UP000241769">
    <property type="component" value="Unassembled WGS sequence"/>
</dbReference>
<dbReference type="Gene3D" id="1.25.40.20">
    <property type="entry name" value="Ankyrin repeat-containing domain"/>
    <property type="match status" value="1"/>
</dbReference>
<feature type="repeat" description="WD" evidence="10">
    <location>
        <begin position="679"/>
        <end position="719"/>
    </location>
</feature>
<dbReference type="PROSITE" id="PS50082">
    <property type="entry name" value="WD_REPEATS_2"/>
    <property type="match status" value="8"/>
</dbReference>
<comment type="caution">
    <text evidence="16">The sequence shown here is derived from an EMBL/GenBank/DDBJ whole genome shotgun (WGS) entry which is preliminary data.</text>
</comment>
<dbReference type="InterPro" id="IPR002372">
    <property type="entry name" value="PQQ_rpt_dom"/>
</dbReference>